<organism evidence="1">
    <name type="scientific">uncultured Desulfobacterium sp</name>
    <dbReference type="NCBI Taxonomy" id="201089"/>
    <lineage>
        <taxon>Bacteria</taxon>
        <taxon>Pseudomonadati</taxon>
        <taxon>Thermodesulfobacteriota</taxon>
        <taxon>Desulfobacteria</taxon>
        <taxon>Desulfobacterales</taxon>
        <taxon>Desulfobacteriaceae</taxon>
        <taxon>Desulfobacterium</taxon>
        <taxon>environmental samples</taxon>
    </lineage>
</organism>
<evidence type="ECO:0008006" key="2">
    <source>
        <dbReference type="Google" id="ProtNLM"/>
    </source>
</evidence>
<evidence type="ECO:0000313" key="1">
    <source>
        <dbReference type="EMBL" id="CBX28251.1"/>
    </source>
</evidence>
<protein>
    <recommendedName>
        <fullName evidence="2">YkgJ family cysteine cluster protein</fullName>
    </recommendedName>
</protein>
<reference evidence="1" key="1">
    <citation type="journal article" date="2011" name="Environ. Microbiol.">
        <title>Genomic insights into the metabolic potential of the polycyclic aromatic hydrocarbon degrading sulfate-reducing Deltaproteobacterium N47.</title>
        <authorList>
            <person name="Bergmann F."/>
            <person name="Selesi D."/>
            <person name="Weinmaier T."/>
            <person name="Tischler P."/>
            <person name="Rattei T."/>
            <person name="Meckenstock R.U."/>
        </authorList>
    </citation>
    <scope>NUCLEOTIDE SEQUENCE</scope>
</reference>
<dbReference type="AlphaFoldDB" id="E1YCF7"/>
<name>E1YCF7_9BACT</name>
<accession>E1YCF7</accession>
<proteinExistence type="predicted"/>
<dbReference type="EMBL" id="FR695868">
    <property type="protein sequence ID" value="CBX28251.1"/>
    <property type="molecule type" value="Genomic_DNA"/>
</dbReference>
<sequence>MEDLSLIEEGFIPAKHLYTIRKGEPVCDNRIDKIISAPSDMIKIKGQGNRWVCFFYMEKENKCDIYQYRPIECRLLDCQDTSGIEQIFGKNLLTRQNIIGKIEGLWDMVTEHDQRCSYEEITKLFDKSGKKKSKYFLQEVSQLIEYDKALREIVVAKGGLESGLLDFLFGRPISIAFKHYL</sequence>
<gene>
    <name evidence="1" type="ORF">N47_G35750</name>
</gene>